<dbReference type="eggNOG" id="COG0531">
    <property type="taxonomic scope" value="Bacteria"/>
</dbReference>
<evidence type="ECO:0000313" key="8">
    <source>
        <dbReference type="Proteomes" id="UP000002522"/>
    </source>
</evidence>
<protein>
    <submittedName>
        <fullName evidence="7">Amino acid permease</fullName>
    </submittedName>
</protein>
<feature type="transmembrane region" description="Helical" evidence="6">
    <location>
        <begin position="90"/>
        <end position="111"/>
    </location>
</feature>
<dbReference type="PANTHER" id="PTHR42770">
    <property type="entry name" value="AMINO ACID TRANSPORTER-RELATED"/>
    <property type="match status" value="1"/>
</dbReference>
<evidence type="ECO:0000256" key="6">
    <source>
        <dbReference type="SAM" id="Phobius"/>
    </source>
</evidence>
<dbReference type="GO" id="GO:0022857">
    <property type="term" value="F:transmembrane transporter activity"/>
    <property type="evidence" value="ECO:0007669"/>
    <property type="project" value="InterPro"/>
</dbReference>
<dbReference type="STRING" id="272633.gene:10731450"/>
<reference evidence="7 8" key="1">
    <citation type="journal article" date="2002" name="Nucleic Acids Res.">
        <title>The complete genomic sequence of Mycoplasma penetrans, an intracellular bacterial pathogen in humans.</title>
        <authorList>
            <person name="Sasaki Y."/>
            <person name="Ishikawa J."/>
            <person name="Yamashita A."/>
            <person name="Oshima K."/>
            <person name="Kenri T."/>
            <person name="Furuya K."/>
            <person name="Yoshino C."/>
            <person name="Horino A."/>
            <person name="Shiba T."/>
            <person name="Sasaki T."/>
            <person name="Hattori M."/>
        </authorList>
    </citation>
    <scope>NUCLEOTIDE SEQUENCE [LARGE SCALE GENOMIC DNA]</scope>
    <source>
        <strain evidence="7 8">HF-2</strain>
    </source>
</reference>
<comment type="subcellular location">
    <subcellularLocation>
        <location evidence="1">Cell membrane</location>
        <topology evidence="1">Multi-pass membrane protein</topology>
    </subcellularLocation>
</comment>
<evidence type="ECO:0000256" key="2">
    <source>
        <dbReference type="ARBA" id="ARBA00022475"/>
    </source>
</evidence>
<proteinExistence type="predicted"/>
<keyword evidence="5 6" id="KW-0472">Membrane</keyword>
<feature type="transmembrane region" description="Helical" evidence="6">
    <location>
        <begin position="145"/>
        <end position="167"/>
    </location>
</feature>
<dbReference type="InParanoid" id="Q8EW58"/>
<dbReference type="InterPro" id="IPR002293">
    <property type="entry name" value="AA/rel_permease1"/>
</dbReference>
<feature type="transmembrane region" description="Helical" evidence="6">
    <location>
        <begin position="257"/>
        <end position="276"/>
    </location>
</feature>
<feature type="transmembrane region" description="Helical" evidence="6">
    <location>
        <begin position="417"/>
        <end position="439"/>
    </location>
</feature>
<feature type="transmembrane region" description="Helical" evidence="6">
    <location>
        <begin position="117"/>
        <end position="138"/>
    </location>
</feature>
<keyword evidence="8" id="KW-1185">Reference proteome</keyword>
<dbReference type="InterPro" id="IPR050367">
    <property type="entry name" value="APC_superfamily"/>
</dbReference>
<feature type="transmembrane region" description="Helical" evidence="6">
    <location>
        <begin position="187"/>
        <end position="204"/>
    </location>
</feature>
<name>Q8EW58_MALP2</name>
<dbReference type="PIRSF" id="PIRSF006060">
    <property type="entry name" value="AA_transporter"/>
    <property type="match status" value="1"/>
</dbReference>
<dbReference type="HOGENOM" id="CLU_601059_0_0_14"/>
<feature type="transmembrane region" description="Helical" evidence="6">
    <location>
        <begin position="352"/>
        <end position="373"/>
    </location>
</feature>
<feature type="transmembrane region" description="Helical" evidence="6">
    <location>
        <begin position="224"/>
        <end position="245"/>
    </location>
</feature>
<feature type="transmembrane region" description="Helical" evidence="6">
    <location>
        <begin position="37"/>
        <end position="55"/>
    </location>
</feature>
<keyword evidence="4 6" id="KW-1133">Transmembrane helix</keyword>
<dbReference type="Gene3D" id="1.20.1740.10">
    <property type="entry name" value="Amino acid/polyamine transporter I"/>
    <property type="match status" value="1"/>
</dbReference>
<accession>Q8EW58</accession>
<organism evidence="7 8">
    <name type="scientific">Malacoplasma penetrans (strain HF-2)</name>
    <name type="common">Mycoplasma penetrans</name>
    <dbReference type="NCBI Taxonomy" id="272633"/>
    <lineage>
        <taxon>Bacteria</taxon>
        <taxon>Bacillati</taxon>
        <taxon>Mycoplasmatota</taxon>
        <taxon>Mycoplasmoidales</taxon>
        <taxon>Mycoplasmoidaceae</taxon>
        <taxon>Malacoplasma</taxon>
    </lineage>
</organism>
<sequence>MTKNFNEKSFTFFTINYIVGFGFITTIISLINLNIYGIITMLLTALITFGVSLVFSRMANNYKNEYGGSYAYAKKLNNKHFSFFVGWNQYIQGPILASSSPLFLASAASYLTNDETIIWIIRAVSVLIFIILILISTLGLKLNKYVILGSGIVKWAILLTALIITVYLSVQNKFDIQITQNNTNSKLIAYSIFANVISFMYAFGGIEDVSALSKDVKFKNFRKILMISFAFILTFYFVFYIVMLGTGRTNLRNFSQIFQTVLGATGIWLFVIGLLFNGISSKISISISTSRKLVPLAEDGFLFKWLTKKNKRDEYRNAIWFSAIVTIASMIIFWLIPTLLSIEDFFSSVIELGSVAFLLQYFLTFVTALLLHRKKEVKIPIWEQIIYFVAMAAILLALIVFLFPFVIAHSWSQENTIILISYVLFIASGYGIQLVMTLIRNRKNKKVEMKQDASQQDTSQDVQSA</sequence>
<evidence type="ECO:0000256" key="4">
    <source>
        <dbReference type="ARBA" id="ARBA00022989"/>
    </source>
</evidence>
<evidence type="ECO:0000256" key="3">
    <source>
        <dbReference type="ARBA" id="ARBA00022692"/>
    </source>
</evidence>
<dbReference type="EMBL" id="BA000026">
    <property type="protein sequence ID" value="BAC44138.1"/>
    <property type="molecule type" value="Genomic_DNA"/>
</dbReference>
<feature type="transmembrane region" description="Helical" evidence="6">
    <location>
        <begin position="385"/>
        <end position="411"/>
    </location>
</feature>
<feature type="transmembrane region" description="Helical" evidence="6">
    <location>
        <begin position="12"/>
        <end position="31"/>
    </location>
</feature>
<dbReference type="RefSeq" id="WP_011077174.1">
    <property type="nucleotide sequence ID" value="NC_004432.1"/>
</dbReference>
<feature type="transmembrane region" description="Helical" evidence="6">
    <location>
        <begin position="318"/>
        <end position="340"/>
    </location>
</feature>
<gene>
    <name evidence="7" type="ordered locus">MYPE3450</name>
</gene>
<evidence type="ECO:0000313" key="7">
    <source>
        <dbReference type="EMBL" id="BAC44138.1"/>
    </source>
</evidence>
<dbReference type="Proteomes" id="UP000002522">
    <property type="component" value="Chromosome"/>
</dbReference>
<evidence type="ECO:0000256" key="5">
    <source>
        <dbReference type="ARBA" id="ARBA00023136"/>
    </source>
</evidence>
<dbReference type="PANTHER" id="PTHR42770:SF18">
    <property type="entry name" value="ARGININE_AGMATINE ANTIPORTER"/>
    <property type="match status" value="1"/>
</dbReference>
<dbReference type="AlphaFoldDB" id="Q8EW58"/>
<dbReference type="KEGG" id="mpe:MYPE3450"/>
<dbReference type="FunCoup" id="Q8EW58">
    <property type="interactions" value="117"/>
</dbReference>
<keyword evidence="2" id="KW-1003">Cell membrane</keyword>
<evidence type="ECO:0000256" key="1">
    <source>
        <dbReference type="ARBA" id="ARBA00004651"/>
    </source>
</evidence>
<dbReference type="Pfam" id="PF13520">
    <property type="entry name" value="AA_permease_2"/>
    <property type="match status" value="1"/>
</dbReference>
<dbReference type="GO" id="GO:0005886">
    <property type="term" value="C:plasma membrane"/>
    <property type="evidence" value="ECO:0007669"/>
    <property type="project" value="UniProtKB-SubCell"/>
</dbReference>
<keyword evidence="3 6" id="KW-0812">Transmembrane</keyword>